<organism evidence="7 8">
    <name type="scientific">Marssonina brunnea f. sp. multigermtubi (strain MB_m1)</name>
    <name type="common">Marssonina leaf spot fungus</name>
    <dbReference type="NCBI Taxonomy" id="1072389"/>
    <lineage>
        <taxon>Eukaryota</taxon>
        <taxon>Fungi</taxon>
        <taxon>Dikarya</taxon>
        <taxon>Ascomycota</taxon>
        <taxon>Pezizomycotina</taxon>
        <taxon>Leotiomycetes</taxon>
        <taxon>Helotiales</taxon>
        <taxon>Drepanopezizaceae</taxon>
        <taxon>Drepanopeziza</taxon>
    </lineage>
</organism>
<dbReference type="FunFam" id="3.40.30.10:FF:000156">
    <property type="entry name" value="Glutathione S-transferase 1"/>
    <property type="match status" value="1"/>
</dbReference>
<evidence type="ECO:0000256" key="2">
    <source>
        <dbReference type="ARBA" id="ARBA00012452"/>
    </source>
</evidence>
<dbReference type="GeneID" id="18764786"/>
<evidence type="ECO:0000259" key="5">
    <source>
        <dbReference type="PROSITE" id="PS50404"/>
    </source>
</evidence>
<dbReference type="Gene3D" id="3.40.30.10">
    <property type="entry name" value="Glutaredoxin"/>
    <property type="match status" value="1"/>
</dbReference>
<dbReference type="OMA" id="DVQMSFP"/>
<evidence type="ECO:0000313" key="8">
    <source>
        <dbReference type="Proteomes" id="UP000006753"/>
    </source>
</evidence>
<dbReference type="PROSITE" id="PS50404">
    <property type="entry name" value="GST_NTER"/>
    <property type="match status" value="1"/>
</dbReference>
<accession>K1XKX0</accession>
<name>K1XKX0_MARBU</name>
<dbReference type="SFLD" id="SFLDG00358">
    <property type="entry name" value="Main_(cytGST)"/>
    <property type="match status" value="1"/>
</dbReference>
<comment type="similarity">
    <text evidence="1">Belongs to the GST superfamily.</text>
</comment>
<dbReference type="InterPro" id="IPR040079">
    <property type="entry name" value="Glutathione_S-Trfase"/>
</dbReference>
<dbReference type="InterPro" id="IPR004045">
    <property type="entry name" value="Glutathione_S-Trfase_N"/>
</dbReference>
<feature type="domain" description="GST N-terminal" evidence="5">
    <location>
        <begin position="13"/>
        <end position="101"/>
    </location>
</feature>
<dbReference type="InterPro" id="IPR010987">
    <property type="entry name" value="Glutathione-S-Trfase_C-like"/>
</dbReference>
<proteinExistence type="inferred from homology"/>
<dbReference type="CDD" id="cd03189">
    <property type="entry name" value="GST_C_GTT1_like"/>
    <property type="match status" value="1"/>
</dbReference>
<dbReference type="SUPFAM" id="SSF47616">
    <property type="entry name" value="GST C-terminal domain-like"/>
    <property type="match status" value="1"/>
</dbReference>
<dbReference type="Pfam" id="PF00043">
    <property type="entry name" value="GST_C"/>
    <property type="match status" value="1"/>
</dbReference>
<dbReference type="KEGG" id="mbe:MBM_08851"/>
<dbReference type="Pfam" id="PF13409">
    <property type="entry name" value="GST_N_2"/>
    <property type="match status" value="1"/>
</dbReference>
<reference evidence="7 8" key="1">
    <citation type="journal article" date="2012" name="BMC Genomics">
        <title>Sequencing the genome of Marssonina brunnea reveals fungus-poplar co-evolution.</title>
        <authorList>
            <person name="Zhu S."/>
            <person name="Cao Y.-Z."/>
            <person name="Jiang C."/>
            <person name="Tan B.-Y."/>
            <person name="Wang Z."/>
            <person name="Feng S."/>
            <person name="Zhang L."/>
            <person name="Su X.-H."/>
            <person name="Brejova B."/>
            <person name="Vinar T."/>
            <person name="Xu M."/>
            <person name="Wang M.-X."/>
            <person name="Zhang S.-G."/>
            <person name="Huang M.-R."/>
            <person name="Wu R."/>
            <person name="Zhou Y."/>
        </authorList>
    </citation>
    <scope>NUCLEOTIDE SEQUENCE [LARGE SCALE GENOMIC DNA]</scope>
    <source>
        <strain evidence="7 8">MB_m1</strain>
    </source>
</reference>
<dbReference type="InParanoid" id="K1XKX0"/>
<dbReference type="OrthoDB" id="2098326at2759"/>
<dbReference type="SFLD" id="SFLDS00019">
    <property type="entry name" value="Glutathione_Transferase_(cytos"/>
    <property type="match status" value="1"/>
</dbReference>
<evidence type="ECO:0000313" key="7">
    <source>
        <dbReference type="EMBL" id="EKD13089.1"/>
    </source>
</evidence>
<evidence type="ECO:0000256" key="3">
    <source>
        <dbReference type="ARBA" id="ARBA00022679"/>
    </source>
</evidence>
<dbReference type="PANTHER" id="PTHR44051:SF9">
    <property type="entry name" value="GLUTATHIONE S-TRANSFERASE 1"/>
    <property type="match status" value="1"/>
</dbReference>
<dbReference type="CDD" id="cd03046">
    <property type="entry name" value="GST_N_GTT1_like"/>
    <property type="match status" value="1"/>
</dbReference>
<dbReference type="Gene3D" id="1.20.1050.10">
    <property type="match status" value="1"/>
</dbReference>
<feature type="domain" description="GST C-terminal" evidence="6">
    <location>
        <begin position="119"/>
        <end position="260"/>
    </location>
</feature>
<dbReference type="HOGENOM" id="CLU_011226_15_0_1"/>
<dbReference type="InterPro" id="IPR036282">
    <property type="entry name" value="Glutathione-S-Trfase_C_sf"/>
</dbReference>
<dbReference type="Proteomes" id="UP000006753">
    <property type="component" value="Unassembled WGS sequence"/>
</dbReference>
<dbReference type="STRING" id="1072389.K1XKX0"/>
<dbReference type="AlphaFoldDB" id="K1XKX0"/>
<evidence type="ECO:0000256" key="4">
    <source>
        <dbReference type="ARBA" id="ARBA00047960"/>
    </source>
</evidence>
<dbReference type="EMBL" id="JH921452">
    <property type="protein sequence ID" value="EKD13089.1"/>
    <property type="molecule type" value="Genomic_DNA"/>
</dbReference>
<dbReference type="EC" id="2.5.1.18" evidence="2"/>
<evidence type="ECO:0000256" key="1">
    <source>
        <dbReference type="ARBA" id="ARBA00007409"/>
    </source>
</evidence>
<dbReference type="eggNOG" id="KOG0867">
    <property type="taxonomic scope" value="Eukaryota"/>
</dbReference>
<dbReference type="InterPro" id="IPR036249">
    <property type="entry name" value="Thioredoxin-like_sf"/>
</dbReference>
<protein>
    <recommendedName>
        <fullName evidence="2">glutathione transferase</fullName>
        <ecNumber evidence="2">2.5.1.18</ecNumber>
    </recommendedName>
</protein>
<evidence type="ECO:0000259" key="6">
    <source>
        <dbReference type="PROSITE" id="PS50405"/>
    </source>
</evidence>
<comment type="catalytic activity">
    <reaction evidence="4">
        <text>RX + glutathione = an S-substituted glutathione + a halide anion + H(+)</text>
        <dbReference type="Rhea" id="RHEA:16437"/>
        <dbReference type="ChEBI" id="CHEBI:15378"/>
        <dbReference type="ChEBI" id="CHEBI:16042"/>
        <dbReference type="ChEBI" id="CHEBI:17792"/>
        <dbReference type="ChEBI" id="CHEBI:57925"/>
        <dbReference type="ChEBI" id="CHEBI:90779"/>
        <dbReference type="EC" id="2.5.1.18"/>
    </reaction>
</comment>
<dbReference type="GO" id="GO:0004364">
    <property type="term" value="F:glutathione transferase activity"/>
    <property type="evidence" value="ECO:0007669"/>
    <property type="project" value="UniProtKB-EC"/>
</dbReference>
<dbReference type="SUPFAM" id="SSF52833">
    <property type="entry name" value="Thioredoxin-like"/>
    <property type="match status" value="1"/>
</dbReference>
<dbReference type="GO" id="GO:0005737">
    <property type="term" value="C:cytoplasm"/>
    <property type="evidence" value="ECO:0007669"/>
    <property type="project" value="UniProtKB-ARBA"/>
</dbReference>
<keyword evidence="3 7" id="KW-0808">Transferase</keyword>
<dbReference type="PROSITE" id="PS50405">
    <property type="entry name" value="GST_CTER"/>
    <property type="match status" value="1"/>
</dbReference>
<keyword evidence="8" id="KW-1185">Reference proteome</keyword>
<dbReference type="InterPro" id="IPR004046">
    <property type="entry name" value="GST_C"/>
</dbReference>
<dbReference type="FunCoup" id="K1XKX0">
    <property type="interactions" value="99"/>
</dbReference>
<dbReference type="PANTHER" id="PTHR44051">
    <property type="entry name" value="GLUTATHIONE S-TRANSFERASE-RELATED"/>
    <property type="match status" value="1"/>
</dbReference>
<dbReference type="RefSeq" id="XP_007296740.1">
    <property type="nucleotide sequence ID" value="XM_007296678.1"/>
</dbReference>
<sequence>MASTTAPATATEQPKVILYWLEQSRSQRILWLLEELKVDYELKIYHRDPKTHLAPPELKEIHALGKSPVISVLAPGATKPIVIAESGFIIEYLLDHFGNGSTLLPKRYQEGKEGKVGGETEEWMRFRYFMHYAEGSLMPLMVMSLVVGQIKGAPVPFFIKPITGRIAGTVNSSFLDPNFQSTYEFLEGQIASSPDGGKYLCGPRLTGADILISFPLIAGRSRTGLTKEKFPKLSEYVDRMEAEPGYKKSVEKIIEIDGSFSATL</sequence>
<gene>
    <name evidence="7" type="ORF">MBM_08851</name>
</gene>
<dbReference type="GO" id="GO:0004602">
    <property type="term" value="F:glutathione peroxidase activity"/>
    <property type="evidence" value="ECO:0007669"/>
    <property type="project" value="UniProtKB-ARBA"/>
</dbReference>